<proteinExistence type="predicted"/>
<name>A0AAV1EQC8_XYRNO</name>
<keyword evidence="3" id="KW-1185">Reference proteome</keyword>
<dbReference type="InterPro" id="IPR049231">
    <property type="entry name" value="DUF5581_N"/>
</dbReference>
<evidence type="ECO:0000313" key="3">
    <source>
        <dbReference type="Proteomes" id="UP001178508"/>
    </source>
</evidence>
<protein>
    <submittedName>
        <fullName evidence="2">Uncharacterized protein LOC120806969</fullName>
    </submittedName>
</protein>
<evidence type="ECO:0000313" key="2">
    <source>
        <dbReference type="EMBL" id="CAJ1050777.1"/>
    </source>
</evidence>
<sequence>MDLTVSWSWYLSIMEDINMDCCSSEKCGNQDMQTHVDLELQELSDKILQLLDNKLQHHLIMDKLEIMQRSSSYLDIQREDLPPSEEQQHTSPMTNSTLWSLIDQQRLSRVKALTHTQVKLILTMLEFLAQQIFSNCRELMDFTMRHSQGLSNSNETASIQEKLEQTLQHMSDFDRRVVDHLGPLILPHKLIPNEGHVCIPKLRAYFIVKLPIHINRSESRATSTSMHLYWTEYKPQDPLV</sequence>
<dbReference type="InterPro" id="IPR039581">
    <property type="entry name" value="FNDC11"/>
</dbReference>
<reference evidence="2" key="1">
    <citation type="submission" date="2023-08" db="EMBL/GenBank/DDBJ databases">
        <authorList>
            <person name="Alioto T."/>
            <person name="Alioto T."/>
            <person name="Gomez Garrido J."/>
        </authorList>
    </citation>
    <scope>NUCLEOTIDE SEQUENCE</scope>
</reference>
<dbReference type="PANTHER" id="PTHR14537">
    <property type="entry name" value="FIBRONECTIN TYPE III DOMAIN-CONTAINING PROTEIN 11"/>
    <property type="match status" value="1"/>
</dbReference>
<dbReference type="EMBL" id="OY660865">
    <property type="protein sequence ID" value="CAJ1050777.1"/>
    <property type="molecule type" value="Genomic_DNA"/>
</dbReference>
<dbReference type="Proteomes" id="UP001178508">
    <property type="component" value="Chromosome 2"/>
</dbReference>
<dbReference type="AlphaFoldDB" id="A0AAV1EQC8"/>
<organism evidence="2 3">
    <name type="scientific">Xyrichtys novacula</name>
    <name type="common">Pearly razorfish</name>
    <name type="synonym">Hemipteronotus novacula</name>
    <dbReference type="NCBI Taxonomy" id="13765"/>
    <lineage>
        <taxon>Eukaryota</taxon>
        <taxon>Metazoa</taxon>
        <taxon>Chordata</taxon>
        <taxon>Craniata</taxon>
        <taxon>Vertebrata</taxon>
        <taxon>Euteleostomi</taxon>
        <taxon>Actinopterygii</taxon>
        <taxon>Neopterygii</taxon>
        <taxon>Teleostei</taxon>
        <taxon>Neoteleostei</taxon>
        <taxon>Acanthomorphata</taxon>
        <taxon>Eupercaria</taxon>
        <taxon>Labriformes</taxon>
        <taxon>Labridae</taxon>
        <taxon>Xyrichtys</taxon>
    </lineage>
</organism>
<accession>A0AAV1EQC8</accession>
<dbReference type="Pfam" id="PF20996">
    <property type="entry name" value="DUF5581_N"/>
    <property type="match status" value="1"/>
</dbReference>
<feature type="domain" description="DUF5581" evidence="1">
    <location>
        <begin position="48"/>
        <end position="203"/>
    </location>
</feature>
<evidence type="ECO:0000259" key="1">
    <source>
        <dbReference type="Pfam" id="PF20996"/>
    </source>
</evidence>
<gene>
    <name evidence="2" type="ORF">XNOV1_A001720</name>
</gene>